<organism evidence="1 2">
    <name type="scientific">Thalassiosira oceanica</name>
    <name type="common">Marine diatom</name>
    <dbReference type="NCBI Taxonomy" id="159749"/>
    <lineage>
        <taxon>Eukaryota</taxon>
        <taxon>Sar</taxon>
        <taxon>Stramenopiles</taxon>
        <taxon>Ochrophyta</taxon>
        <taxon>Bacillariophyta</taxon>
        <taxon>Coscinodiscophyceae</taxon>
        <taxon>Thalassiosirophycidae</taxon>
        <taxon>Thalassiosirales</taxon>
        <taxon>Thalassiosiraceae</taxon>
        <taxon>Thalassiosira</taxon>
    </lineage>
</organism>
<accession>K0T0Q1</accession>
<comment type="caution">
    <text evidence="1">The sequence shown here is derived from an EMBL/GenBank/DDBJ whole genome shotgun (WGS) entry which is preliminary data.</text>
</comment>
<dbReference type="Proteomes" id="UP000266841">
    <property type="component" value="Unassembled WGS sequence"/>
</dbReference>
<sequence>AGLARRAVLLSAPAGLVRIERLSWTDALCTGQLDLCAFDLTAEGGGRQKI</sequence>
<reference evidence="1 2" key="1">
    <citation type="journal article" date="2012" name="Genome Biol.">
        <title>Genome and low-iron response of an oceanic diatom adapted to chronic iron limitation.</title>
        <authorList>
            <person name="Lommer M."/>
            <person name="Specht M."/>
            <person name="Roy A.S."/>
            <person name="Kraemer L."/>
            <person name="Andreson R."/>
            <person name="Gutowska M.A."/>
            <person name="Wolf J."/>
            <person name="Bergner S.V."/>
            <person name="Schilhabel M.B."/>
            <person name="Klostermeier U.C."/>
            <person name="Beiko R.G."/>
            <person name="Rosenstiel P."/>
            <person name="Hippler M."/>
            <person name="Laroche J."/>
        </authorList>
    </citation>
    <scope>NUCLEOTIDE SEQUENCE [LARGE SCALE GENOMIC DNA]</scope>
    <source>
        <strain evidence="1 2">CCMP1005</strain>
    </source>
</reference>
<dbReference type="AlphaFoldDB" id="K0T0Q1"/>
<protein>
    <submittedName>
        <fullName evidence="1">Uncharacterized protein</fullName>
    </submittedName>
</protein>
<evidence type="ECO:0000313" key="2">
    <source>
        <dbReference type="Proteomes" id="UP000266841"/>
    </source>
</evidence>
<proteinExistence type="predicted"/>
<keyword evidence="2" id="KW-1185">Reference proteome</keyword>
<feature type="non-terminal residue" evidence="1">
    <location>
        <position position="1"/>
    </location>
</feature>
<evidence type="ECO:0000313" key="1">
    <source>
        <dbReference type="EMBL" id="EJK66871.1"/>
    </source>
</evidence>
<dbReference type="EMBL" id="AGNL01014103">
    <property type="protein sequence ID" value="EJK66871.1"/>
    <property type="molecule type" value="Genomic_DNA"/>
</dbReference>
<name>K0T0Q1_THAOC</name>
<gene>
    <name evidence="1" type="ORF">THAOC_12161</name>
</gene>